<evidence type="ECO:0000313" key="1">
    <source>
        <dbReference type="EMBL" id="RLV60419.1"/>
    </source>
</evidence>
<dbReference type="EMBL" id="QZEI01000016">
    <property type="protein sequence ID" value="RLV60419.1"/>
    <property type="molecule type" value="Genomic_DNA"/>
</dbReference>
<dbReference type="RefSeq" id="WP_121838316.1">
    <property type="nucleotide sequence ID" value="NZ_ML014765.1"/>
</dbReference>
<dbReference type="AlphaFoldDB" id="A0A3L8Q060"/>
<evidence type="ECO:0000313" key="2">
    <source>
        <dbReference type="Proteomes" id="UP000281474"/>
    </source>
</evidence>
<reference evidence="1 2" key="1">
    <citation type="submission" date="2018-09" db="EMBL/GenBank/DDBJ databases">
        <title>Phylogeny of the Shewanellaceae, and recommendation for two new genera, Pseudoshewanella and Parashewanella.</title>
        <authorList>
            <person name="Wang G."/>
        </authorList>
    </citation>
    <scope>NUCLEOTIDE SEQUENCE [LARGE SCALE GENOMIC DNA]</scope>
    <source>
        <strain evidence="1 2">C51</strain>
    </source>
</reference>
<dbReference type="InterPro" id="IPR021378">
    <property type="entry name" value="DUF3010"/>
</dbReference>
<dbReference type="Proteomes" id="UP000281474">
    <property type="component" value="Unassembled WGS sequence"/>
</dbReference>
<proteinExistence type="predicted"/>
<organism evidence="1 2">
    <name type="scientific">Parashewanella curva</name>
    <dbReference type="NCBI Taxonomy" id="2338552"/>
    <lineage>
        <taxon>Bacteria</taxon>
        <taxon>Pseudomonadati</taxon>
        <taxon>Pseudomonadota</taxon>
        <taxon>Gammaproteobacteria</taxon>
        <taxon>Alteromonadales</taxon>
        <taxon>Shewanellaceae</taxon>
        <taxon>Parashewanella</taxon>
    </lineage>
</organism>
<dbReference type="Pfam" id="PF11215">
    <property type="entry name" value="DUF3010"/>
    <property type="match status" value="1"/>
</dbReference>
<accession>A0A3L8Q060</accession>
<gene>
    <name evidence="1" type="ORF">D5018_07115</name>
</gene>
<name>A0A3L8Q060_9GAMM</name>
<comment type="caution">
    <text evidence="1">The sequence shown here is derived from an EMBL/GenBank/DDBJ whole genome shotgun (WGS) entry which is preliminary data.</text>
</comment>
<dbReference type="OrthoDB" id="6214536at2"/>
<keyword evidence="2" id="KW-1185">Reference proteome</keyword>
<protein>
    <submittedName>
        <fullName evidence="1">DUF3010 family protein</fullName>
    </submittedName>
</protein>
<sequence>MRICGVELSGGEAILCLLSYEGDTFTVPECRKRSFSVSKSSETDNIRDFSFAFNKLMEDYKIDRIVILERHQKGKFAGSATSFKLEAAIQLQERPVDLISVLDVKEQIKRNPPHVDFDTLGLKKFQKTAFETVYAFQNRLIYQK</sequence>